<dbReference type="RefSeq" id="WP_095096886.1">
    <property type="nucleotide sequence ID" value="NZ_CAMIQD010000002.1"/>
</dbReference>
<dbReference type="InterPro" id="IPR050583">
    <property type="entry name" value="Mycobacterial_A85_antigen"/>
</dbReference>
<feature type="domain" description="Enterochelin esterase N-terminal" evidence="5">
    <location>
        <begin position="57"/>
        <end position="186"/>
    </location>
</feature>
<dbReference type="InterPro" id="IPR021764">
    <property type="entry name" value="Enterochelin_esterase_N"/>
</dbReference>
<dbReference type="Gene3D" id="3.40.50.1820">
    <property type="entry name" value="alpha/beta hydrolase"/>
    <property type="match status" value="1"/>
</dbReference>
<dbReference type="GO" id="GO:0005737">
    <property type="term" value="C:cytoplasm"/>
    <property type="evidence" value="ECO:0007669"/>
    <property type="project" value="UniProtKB-SubCell"/>
</dbReference>
<dbReference type="Pfam" id="PF00756">
    <property type="entry name" value="Esterase"/>
    <property type="match status" value="1"/>
</dbReference>
<evidence type="ECO:0000256" key="2">
    <source>
        <dbReference type="ARBA" id="ARBA00022490"/>
    </source>
</evidence>
<evidence type="ECO:0000256" key="1">
    <source>
        <dbReference type="ARBA" id="ARBA00004496"/>
    </source>
</evidence>
<evidence type="ECO:0000256" key="3">
    <source>
        <dbReference type="ARBA" id="ARBA00022801"/>
    </source>
</evidence>
<keyword evidence="3" id="KW-0378">Hydrolase</keyword>
<proteinExistence type="inferred from homology"/>
<dbReference type="GO" id="GO:0006826">
    <property type="term" value="P:iron ion transport"/>
    <property type="evidence" value="ECO:0007669"/>
    <property type="project" value="InterPro"/>
</dbReference>
<dbReference type="GO" id="GO:0005506">
    <property type="term" value="F:iron ion binding"/>
    <property type="evidence" value="ECO:0007669"/>
    <property type="project" value="InterPro"/>
</dbReference>
<dbReference type="EMBL" id="LT906479">
    <property type="protein sequence ID" value="SNV98775.1"/>
    <property type="molecule type" value="Genomic_DNA"/>
</dbReference>
<dbReference type="InterPro" id="IPR029058">
    <property type="entry name" value="AB_hydrolase_fold"/>
</dbReference>
<comment type="subcellular location">
    <subcellularLocation>
        <location evidence="1">Cytoplasm</location>
    </subcellularLocation>
</comment>
<dbReference type="Pfam" id="PF11806">
    <property type="entry name" value="Enterochelin_N"/>
    <property type="match status" value="1"/>
</dbReference>
<protein>
    <submittedName>
        <fullName evidence="6">Ferric enterobactin esterase</fullName>
    </submittedName>
</protein>
<dbReference type="GO" id="GO:0008849">
    <property type="term" value="F:enterochelin esterase activity"/>
    <property type="evidence" value="ECO:0007669"/>
    <property type="project" value="InterPro"/>
</dbReference>
<evidence type="ECO:0000313" key="6">
    <source>
        <dbReference type="EMBL" id="SNV98775.1"/>
    </source>
</evidence>
<evidence type="ECO:0000313" key="7">
    <source>
        <dbReference type="Proteomes" id="UP000215134"/>
    </source>
</evidence>
<dbReference type="OrthoDB" id="9775130at2"/>
<keyword evidence="7" id="KW-1185">Reference proteome</keyword>
<dbReference type="SUPFAM" id="SSF53474">
    <property type="entry name" value="alpha/beta-Hydrolases"/>
    <property type="match status" value="1"/>
</dbReference>
<evidence type="ECO:0000259" key="5">
    <source>
        <dbReference type="Pfam" id="PF11806"/>
    </source>
</evidence>
<reference evidence="6 7" key="1">
    <citation type="submission" date="2017-06" db="EMBL/GenBank/DDBJ databases">
        <authorList>
            <consortium name="Pathogen Informatics"/>
        </authorList>
    </citation>
    <scope>NUCLEOTIDE SEQUENCE [LARGE SCALE GENOMIC DNA]</scope>
    <source>
        <strain evidence="6 7">NCTC12148</strain>
    </source>
</reference>
<dbReference type="NCBIfam" id="NF007758">
    <property type="entry name" value="PRK10439.1"/>
    <property type="match status" value="1"/>
</dbReference>
<dbReference type="Proteomes" id="UP000215134">
    <property type="component" value="Chromosome 1"/>
</dbReference>
<dbReference type="Gene3D" id="2.60.40.10">
    <property type="entry name" value="Immunoglobulins"/>
    <property type="match status" value="1"/>
</dbReference>
<organism evidence="6 7">
    <name type="scientific">Serratia ficaria</name>
    <dbReference type="NCBI Taxonomy" id="61651"/>
    <lineage>
        <taxon>Bacteria</taxon>
        <taxon>Pseudomonadati</taxon>
        <taxon>Pseudomonadota</taxon>
        <taxon>Gammaproteobacteria</taxon>
        <taxon>Enterobacterales</taxon>
        <taxon>Yersiniaceae</taxon>
        <taxon>Serratia</taxon>
    </lineage>
</organism>
<dbReference type="AlphaFoldDB" id="A0A240BSV0"/>
<sequence>MSLKSNGYVIDSANGEAASTARQWLQAADIGSEAWWQRLATTGAPLIDALPANQVCVTFIWRDEQGDERHSRIERVYADVNCVTDHHSFSPQSLARCPGTDVWYWQVVIQHDWRGSYSFIPIEREQLPPVFSGTPEEQNRRQRRWWCSLFPLMRHDPLNRIAPHRSSRGFPLSAIHLPAAPDQSAWLALDAGSASADPRRLQHFHWHSDRLANQRRIWLYTTGGEAQADERPLVLLLDGQFWAEGIPAFSALDAQTQAGALPPAVYLLIDAIDMTQRAEELPCNPLFWQAVQAELLPLVSARTRYSADPQRTVVAGQSYGGLAALYAGLHWPQRFGRVLTQSGSFWWPHLEFVIEARAGQPASVGWLTEQVAQGVGAAAPLTVFQEAGDREEEIAHVNRQMNRALSAAGHRVHYRAVAGGHDAVCWRGGLIDGLKILLNS</sequence>
<gene>
    <name evidence="6" type="primary">fes_2</name>
    <name evidence="6" type="ORF">SAMEA4384070_01827</name>
</gene>
<dbReference type="InterPro" id="IPR013783">
    <property type="entry name" value="Ig-like_fold"/>
</dbReference>
<dbReference type="KEGG" id="sfj:SAMEA4384070_1827"/>
<accession>A0A240BSV0</accession>
<dbReference type="InterPro" id="IPR000801">
    <property type="entry name" value="Esterase-like"/>
</dbReference>
<evidence type="ECO:0000256" key="4">
    <source>
        <dbReference type="ARBA" id="ARBA00024201"/>
    </source>
</evidence>
<dbReference type="PANTHER" id="PTHR48098:SF3">
    <property type="entry name" value="IRON(III) ENTEROBACTIN ESTERASE"/>
    <property type="match status" value="1"/>
</dbReference>
<dbReference type="InterPro" id="IPR014756">
    <property type="entry name" value="Ig_E-set"/>
</dbReference>
<dbReference type="PANTHER" id="PTHR48098">
    <property type="entry name" value="ENTEROCHELIN ESTERASE-RELATED"/>
    <property type="match status" value="1"/>
</dbReference>
<comment type="similarity">
    <text evidence="4">Belongs to the Fes family.</text>
</comment>
<keyword evidence="2" id="KW-0963">Cytoplasm</keyword>
<name>A0A240BSV0_SERFI</name>
<dbReference type="SUPFAM" id="SSF81296">
    <property type="entry name" value="E set domains"/>
    <property type="match status" value="1"/>
</dbReference>
<dbReference type="GeneID" id="75026994"/>
<dbReference type="STRING" id="1411141.GCA_001590885_03086"/>